<reference evidence="3" key="1">
    <citation type="journal article" date="2019" name="PLoS Negl. Trop. Dis.">
        <title>Revisiting the worldwide diversity of Leptospira species in the environment.</title>
        <authorList>
            <person name="Vincent A.T."/>
            <person name="Schiettekatte O."/>
            <person name="Bourhy P."/>
            <person name="Veyrier F.J."/>
            <person name="Picardeau M."/>
        </authorList>
    </citation>
    <scope>NUCLEOTIDE SEQUENCE [LARGE SCALE GENOMIC DNA]</scope>
    <source>
        <strain evidence="3">201601113</strain>
    </source>
</reference>
<evidence type="ECO:0000313" key="3">
    <source>
        <dbReference type="EMBL" id="TGN00005.1"/>
    </source>
</evidence>
<feature type="transmembrane region" description="Helical" evidence="1">
    <location>
        <begin position="301"/>
        <end position="318"/>
    </location>
</feature>
<dbReference type="InterPro" id="IPR046159">
    <property type="entry name" value="DUF6161"/>
</dbReference>
<sequence>MDYEKIKDYFNSNEWEFATFLDNSKLVFRKFEDLESFIRKERTAWSYFESGRLSEIWNFYSSLENGINAISQYIIQNRFDMVQSQLSNIRNQLLSPSYQKIVSTSKLGSFLFTFDKTDHYGMSGAIDCLTGIFNGSSKEYFFGYLKTLFFLNPKILNEKFDEVLKKYDANYIHFQELITKYRLESTKELSEFKKDIQSNKDNYAAEFTKFKSDVNQAKEVEVGKFVDLRKLYEEKIRIEGPAAYWQELETHYEKKGKLWRCWAVWVSTLSVGFLTFIFFFYPEKYLNAQNGFSLDGLKGTLLLGVIISILIYLVRFFIKLSLSSYHLSLDAKERYQLSHFYLSLIKEGTLQKEERNLIIQSLFGRADTGLLQGESAPTLPIDIGIFKK</sequence>
<dbReference type="RefSeq" id="WP_135756471.1">
    <property type="nucleotide sequence ID" value="NZ_RQHS01000012.1"/>
</dbReference>
<evidence type="ECO:0000259" key="2">
    <source>
        <dbReference type="Pfam" id="PF19658"/>
    </source>
</evidence>
<dbReference type="Proteomes" id="UP000297241">
    <property type="component" value="Unassembled WGS sequence"/>
</dbReference>
<accession>A0A4Z1AJU7</accession>
<dbReference type="EMBL" id="RQHS01000012">
    <property type="protein sequence ID" value="TGN00005.1"/>
    <property type="molecule type" value="Genomic_DNA"/>
</dbReference>
<keyword evidence="1" id="KW-0472">Membrane</keyword>
<comment type="caution">
    <text evidence="3">The sequence shown here is derived from an EMBL/GenBank/DDBJ whole genome shotgun (WGS) entry which is preliminary data.</text>
</comment>
<dbReference type="Pfam" id="PF19658">
    <property type="entry name" value="DUF6161"/>
    <property type="match status" value="1"/>
</dbReference>
<feature type="domain" description="DUF6161" evidence="2">
    <location>
        <begin position="173"/>
        <end position="376"/>
    </location>
</feature>
<evidence type="ECO:0000313" key="4">
    <source>
        <dbReference type="Proteomes" id="UP000297241"/>
    </source>
</evidence>
<dbReference type="AlphaFoldDB" id="A0A4Z1AJU7"/>
<feature type="transmembrane region" description="Helical" evidence="1">
    <location>
        <begin position="262"/>
        <end position="281"/>
    </location>
</feature>
<keyword evidence="1" id="KW-0812">Transmembrane</keyword>
<protein>
    <recommendedName>
        <fullName evidence="2">DUF6161 domain-containing protein</fullName>
    </recommendedName>
</protein>
<organism evidence="3 4">
    <name type="scientific">Leptospira dzoumogneensis</name>
    <dbReference type="NCBI Taxonomy" id="2484904"/>
    <lineage>
        <taxon>Bacteria</taxon>
        <taxon>Pseudomonadati</taxon>
        <taxon>Spirochaetota</taxon>
        <taxon>Spirochaetia</taxon>
        <taxon>Leptospirales</taxon>
        <taxon>Leptospiraceae</taxon>
        <taxon>Leptospira</taxon>
    </lineage>
</organism>
<proteinExistence type="predicted"/>
<evidence type="ECO:0000256" key="1">
    <source>
        <dbReference type="SAM" id="Phobius"/>
    </source>
</evidence>
<gene>
    <name evidence="3" type="ORF">EHR06_07745</name>
</gene>
<keyword evidence="4" id="KW-1185">Reference proteome</keyword>
<name>A0A4Z1AJU7_9LEPT</name>
<keyword evidence="1" id="KW-1133">Transmembrane helix</keyword>
<dbReference type="OrthoDB" id="6193541at2"/>